<feature type="domain" description="Thiamine pyrophosphate enzyme central" evidence="5">
    <location>
        <begin position="193"/>
        <end position="328"/>
    </location>
</feature>
<evidence type="ECO:0000259" key="5">
    <source>
        <dbReference type="Pfam" id="PF00205"/>
    </source>
</evidence>
<keyword evidence="9" id="KW-1185">Reference proteome</keyword>
<dbReference type="CDD" id="cd00568">
    <property type="entry name" value="TPP_enzymes"/>
    <property type="match status" value="1"/>
</dbReference>
<dbReference type="InterPro" id="IPR000399">
    <property type="entry name" value="TPP-bd_CS"/>
</dbReference>
<feature type="domain" description="Thiamine pyrophosphate enzyme N-terminal TPP-binding" evidence="7">
    <location>
        <begin position="6"/>
        <end position="115"/>
    </location>
</feature>
<keyword evidence="8" id="KW-0808">Transferase</keyword>
<dbReference type="InterPro" id="IPR012000">
    <property type="entry name" value="Thiamin_PyroP_enz_cen_dom"/>
</dbReference>
<keyword evidence="3 4" id="KW-0786">Thiamine pyrophosphate</keyword>
<evidence type="ECO:0000259" key="6">
    <source>
        <dbReference type="Pfam" id="PF02775"/>
    </source>
</evidence>
<dbReference type="PANTHER" id="PTHR18968">
    <property type="entry name" value="THIAMINE PYROPHOSPHATE ENZYMES"/>
    <property type="match status" value="1"/>
</dbReference>
<evidence type="ECO:0000313" key="8">
    <source>
        <dbReference type="EMBL" id="MDR6552440.1"/>
    </source>
</evidence>
<name>A0ABU1NY84_9BACL</name>
<accession>A0ABU1NY84</accession>
<evidence type="ECO:0000313" key="9">
    <source>
        <dbReference type="Proteomes" id="UP001267290"/>
    </source>
</evidence>
<dbReference type="EC" id="2.2.1.6" evidence="8"/>
<evidence type="ECO:0000256" key="2">
    <source>
        <dbReference type="ARBA" id="ARBA00007812"/>
    </source>
</evidence>
<evidence type="ECO:0000256" key="4">
    <source>
        <dbReference type="RuleBase" id="RU362132"/>
    </source>
</evidence>
<reference evidence="8 9" key="1">
    <citation type="submission" date="2023-07" db="EMBL/GenBank/DDBJ databases">
        <title>Sorghum-associated microbial communities from plants grown in Nebraska, USA.</title>
        <authorList>
            <person name="Schachtman D."/>
        </authorList>
    </citation>
    <scope>NUCLEOTIDE SEQUENCE [LARGE SCALE GENOMIC DNA]</scope>
    <source>
        <strain evidence="8 9">CC258</strain>
    </source>
</reference>
<sequence>MMKKRVYTLLVEHFKNWGISHVFGIPGKSISPLMLELDNYGIEYVLGRHEAGCGFEASGYALAKKTMGIAIGTSGPGGTNLIPGAGHAKEFQLPVLFITGQPSMQETGRALSQDSSQFSVDLVKMFEPVTLFSARVERADLLYLYLKHALEKAYTGEKGPVHLCIPFDVLMEEVDSFYLPLPDHISPLVSPDIDKAVSLINEAKKPVLFLGKGAVAAETYTQVRIIAEHWGIPVVTSTGGKGAFSTNHPLYLGGYGLGGSINATAYMKSGIDLMIVVGSKLCDMSLSGFTADMEPERVLQFEYDLTFAGKTLQAPTQVILGDIAYNLNHLIMQSGASLKEHEVLAARAEAAATTAPMETALSAGAAFRSLRSVLPKEAVIFGDAGSHSFHAVQNFEIIEPGTFFLAEMFITMGAAIGFSIGAKIGMPERPVVCVTGDGCMMMHGTEISTAVNHGIPVIFFVLNNGRLDMVEKGMSYNTGRSVGAIFERPLDVSLFAQSMGALAYRCENETDITNAVQLALQSNTATVIEVMVDPLEIPPILTRLLSLD</sequence>
<dbReference type="InterPro" id="IPR045229">
    <property type="entry name" value="TPP_enz"/>
</dbReference>
<comment type="caution">
    <text evidence="8">The sequence shown here is derived from an EMBL/GenBank/DDBJ whole genome shotgun (WGS) entry which is preliminary data.</text>
</comment>
<dbReference type="RefSeq" id="WP_310499968.1">
    <property type="nucleotide sequence ID" value="NZ_JAVDSB010000006.1"/>
</dbReference>
<dbReference type="InterPro" id="IPR029035">
    <property type="entry name" value="DHS-like_NAD/FAD-binding_dom"/>
</dbReference>
<dbReference type="Gene3D" id="3.40.50.970">
    <property type="match status" value="2"/>
</dbReference>
<evidence type="ECO:0000256" key="3">
    <source>
        <dbReference type="ARBA" id="ARBA00023052"/>
    </source>
</evidence>
<dbReference type="SUPFAM" id="SSF52467">
    <property type="entry name" value="DHS-like NAD/FAD-binding domain"/>
    <property type="match status" value="1"/>
</dbReference>
<dbReference type="Gene3D" id="3.40.50.1220">
    <property type="entry name" value="TPP-binding domain"/>
    <property type="match status" value="1"/>
</dbReference>
<evidence type="ECO:0000259" key="7">
    <source>
        <dbReference type="Pfam" id="PF02776"/>
    </source>
</evidence>
<dbReference type="InterPro" id="IPR011766">
    <property type="entry name" value="TPP_enzyme_TPP-bd"/>
</dbReference>
<dbReference type="Pfam" id="PF02776">
    <property type="entry name" value="TPP_enzyme_N"/>
    <property type="match status" value="1"/>
</dbReference>
<dbReference type="InterPro" id="IPR029061">
    <property type="entry name" value="THDP-binding"/>
</dbReference>
<dbReference type="GO" id="GO:0003984">
    <property type="term" value="F:acetolactate synthase activity"/>
    <property type="evidence" value="ECO:0007669"/>
    <property type="project" value="UniProtKB-EC"/>
</dbReference>
<dbReference type="Proteomes" id="UP001267290">
    <property type="component" value="Unassembled WGS sequence"/>
</dbReference>
<comment type="cofactor">
    <cofactor evidence="1">
        <name>thiamine diphosphate</name>
        <dbReference type="ChEBI" id="CHEBI:58937"/>
    </cofactor>
</comment>
<feature type="domain" description="Thiamine pyrophosphate enzyme TPP-binding" evidence="6">
    <location>
        <begin position="383"/>
        <end position="530"/>
    </location>
</feature>
<dbReference type="InterPro" id="IPR012001">
    <property type="entry name" value="Thiamin_PyroP_enz_TPP-bd_dom"/>
</dbReference>
<comment type="similarity">
    <text evidence="2 4">Belongs to the TPP enzyme family.</text>
</comment>
<dbReference type="CDD" id="cd07035">
    <property type="entry name" value="TPP_PYR_POX_like"/>
    <property type="match status" value="1"/>
</dbReference>
<dbReference type="PROSITE" id="PS00187">
    <property type="entry name" value="TPP_ENZYMES"/>
    <property type="match status" value="1"/>
</dbReference>
<proteinExistence type="inferred from homology"/>
<dbReference type="SUPFAM" id="SSF52518">
    <property type="entry name" value="Thiamin diphosphate-binding fold (THDP-binding)"/>
    <property type="match status" value="2"/>
</dbReference>
<dbReference type="Pfam" id="PF00205">
    <property type="entry name" value="TPP_enzyme_M"/>
    <property type="match status" value="1"/>
</dbReference>
<protein>
    <submittedName>
        <fullName evidence="8">Acetolactate synthase-1/2/3 large subunit</fullName>
        <ecNumber evidence="8">2.2.1.6</ecNumber>
    </submittedName>
</protein>
<dbReference type="Pfam" id="PF02775">
    <property type="entry name" value="TPP_enzyme_C"/>
    <property type="match status" value="1"/>
</dbReference>
<gene>
    <name evidence="8" type="ORF">J2736_003646</name>
</gene>
<dbReference type="PANTHER" id="PTHR18968:SF13">
    <property type="entry name" value="ACETOLACTATE SYNTHASE CATALYTIC SUBUNIT, MITOCHONDRIAL"/>
    <property type="match status" value="1"/>
</dbReference>
<dbReference type="EMBL" id="JAVDSB010000006">
    <property type="protein sequence ID" value="MDR6552440.1"/>
    <property type="molecule type" value="Genomic_DNA"/>
</dbReference>
<evidence type="ECO:0000256" key="1">
    <source>
        <dbReference type="ARBA" id="ARBA00001964"/>
    </source>
</evidence>
<organism evidence="8 9">
    <name type="scientific">Paenibacillus qinlingensis</name>
    <dbReference type="NCBI Taxonomy" id="1837343"/>
    <lineage>
        <taxon>Bacteria</taxon>
        <taxon>Bacillati</taxon>
        <taxon>Bacillota</taxon>
        <taxon>Bacilli</taxon>
        <taxon>Bacillales</taxon>
        <taxon>Paenibacillaceae</taxon>
        <taxon>Paenibacillus</taxon>
    </lineage>
</organism>